<sequence>MLPRIDTFKAALFCPRLVAYNETFVPLGNFKKGWHEGVAGRKQEDITSTFKAFLLNNRDAEHIVLWLDNFSSQNKNWCFLTFLISIINNLEISATTIELKFFEPGHTFMSADSFHHFVEQSMDKKDIDGNRVYIKDIVHLMVKRGSHRFFYKKNFDDIEFKELYCLKSKNLTNFTVKTVPKGIDRERKRNILNVLGPLIPPNRLIFWKNLSVGSTSQEPEEFNFDIDE</sequence>
<dbReference type="AlphaFoldDB" id="A0A922MD41"/>
<name>A0A922MD41_SPOEX</name>
<proteinExistence type="predicted"/>
<organism evidence="1 2">
    <name type="scientific">Spodoptera exigua</name>
    <name type="common">Beet armyworm</name>
    <name type="synonym">Noctua fulgens</name>
    <dbReference type="NCBI Taxonomy" id="7107"/>
    <lineage>
        <taxon>Eukaryota</taxon>
        <taxon>Metazoa</taxon>
        <taxon>Ecdysozoa</taxon>
        <taxon>Arthropoda</taxon>
        <taxon>Hexapoda</taxon>
        <taxon>Insecta</taxon>
        <taxon>Pterygota</taxon>
        <taxon>Neoptera</taxon>
        <taxon>Endopterygota</taxon>
        <taxon>Lepidoptera</taxon>
        <taxon>Glossata</taxon>
        <taxon>Ditrysia</taxon>
        <taxon>Noctuoidea</taxon>
        <taxon>Noctuidae</taxon>
        <taxon>Amphipyrinae</taxon>
        <taxon>Spodoptera</taxon>
    </lineage>
</organism>
<comment type="caution">
    <text evidence="1">The sequence shown here is derived from an EMBL/GenBank/DDBJ whole genome shotgun (WGS) entry which is preliminary data.</text>
</comment>
<evidence type="ECO:0000313" key="2">
    <source>
        <dbReference type="Proteomes" id="UP000814243"/>
    </source>
</evidence>
<dbReference type="EMBL" id="JACEFF010000620">
    <property type="protein sequence ID" value="KAH9634348.1"/>
    <property type="molecule type" value="Genomic_DNA"/>
</dbReference>
<dbReference type="Proteomes" id="UP000814243">
    <property type="component" value="Unassembled WGS sequence"/>
</dbReference>
<accession>A0A922MD41</accession>
<protein>
    <submittedName>
        <fullName evidence="1">Uncharacterized protein</fullName>
    </submittedName>
</protein>
<gene>
    <name evidence="1" type="ORF">HF086_011608</name>
</gene>
<evidence type="ECO:0000313" key="1">
    <source>
        <dbReference type="EMBL" id="KAH9634348.1"/>
    </source>
</evidence>
<reference evidence="1" key="1">
    <citation type="journal article" date="2021" name="G3 (Bethesda)">
        <title>Genome and transcriptome analysis of the beet armyworm Spodoptera exigua reveals targets for pest control. .</title>
        <authorList>
            <person name="Simon S."/>
            <person name="Breeschoten T."/>
            <person name="Jansen H.J."/>
            <person name="Dirks R.P."/>
            <person name="Schranz M.E."/>
            <person name="Ros V.I.D."/>
        </authorList>
    </citation>
    <scope>NUCLEOTIDE SEQUENCE</scope>
    <source>
        <strain evidence="1">TB_SE_WUR_2020</strain>
    </source>
</reference>